<evidence type="ECO:0000313" key="2">
    <source>
        <dbReference type="Proteomes" id="UP001281147"/>
    </source>
</evidence>
<evidence type="ECO:0000313" key="1">
    <source>
        <dbReference type="EMBL" id="KAK3701787.1"/>
    </source>
</evidence>
<name>A0ACC3MSB7_9PEZI</name>
<accession>A0ACC3MSB7</accession>
<sequence>MPRRYNGSINFDIRFKEFKPLGNFGARLSSLTHVEVNDIRWILRKEAAKNALRKAQDYCEVLNCTNVHPVELDEGYSSTYAASGQHRMAQQQQPQQQGNLRSFDNGDMQSTGFASDTRDESPLEFRPEEVKMSMSVTVKFHAEYVVEDLPRCLMLDADAIDSQVSDTAS</sequence>
<reference evidence="1" key="1">
    <citation type="submission" date="2023-07" db="EMBL/GenBank/DDBJ databases">
        <title>Black Yeasts Isolated from many extreme environments.</title>
        <authorList>
            <person name="Coleine C."/>
            <person name="Stajich J.E."/>
            <person name="Selbmann L."/>
        </authorList>
    </citation>
    <scope>NUCLEOTIDE SEQUENCE</scope>
    <source>
        <strain evidence="1">CCFEE 5714</strain>
    </source>
</reference>
<protein>
    <submittedName>
        <fullName evidence="1">Uncharacterized protein</fullName>
    </submittedName>
</protein>
<organism evidence="1 2">
    <name type="scientific">Vermiconidia calcicola</name>
    <dbReference type="NCBI Taxonomy" id="1690605"/>
    <lineage>
        <taxon>Eukaryota</taxon>
        <taxon>Fungi</taxon>
        <taxon>Dikarya</taxon>
        <taxon>Ascomycota</taxon>
        <taxon>Pezizomycotina</taxon>
        <taxon>Dothideomycetes</taxon>
        <taxon>Dothideomycetidae</taxon>
        <taxon>Mycosphaerellales</taxon>
        <taxon>Extremaceae</taxon>
        <taxon>Vermiconidia</taxon>
    </lineage>
</organism>
<dbReference type="EMBL" id="JAUTXU010000169">
    <property type="protein sequence ID" value="KAK3701787.1"/>
    <property type="molecule type" value="Genomic_DNA"/>
</dbReference>
<gene>
    <name evidence="1" type="ORF">LTR37_015307</name>
</gene>
<proteinExistence type="predicted"/>
<comment type="caution">
    <text evidence="1">The sequence shown here is derived from an EMBL/GenBank/DDBJ whole genome shotgun (WGS) entry which is preliminary data.</text>
</comment>
<dbReference type="Proteomes" id="UP001281147">
    <property type="component" value="Unassembled WGS sequence"/>
</dbReference>
<keyword evidence="2" id="KW-1185">Reference proteome</keyword>